<dbReference type="Proteomes" id="UP000242231">
    <property type="component" value="Unassembled WGS sequence"/>
</dbReference>
<organism evidence="1 2">
    <name type="scientific">Oceanisphaera arctica</name>
    <dbReference type="NCBI Taxonomy" id="641510"/>
    <lineage>
        <taxon>Bacteria</taxon>
        <taxon>Pseudomonadati</taxon>
        <taxon>Pseudomonadota</taxon>
        <taxon>Gammaproteobacteria</taxon>
        <taxon>Aeromonadales</taxon>
        <taxon>Aeromonadaceae</taxon>
        <taxon>Oceanisphaera</taxon>
    </lineage>
</organism>
<protein>
    <submittedName>
        <fullName evidence="1">MSHA biogenesis protein MshI</fullName>
    </submittedName>
</protein>
<dbReference type="EMBL" id="MPZM01000002">
    <property type="protein sequence ID" value="PPL18289.1"/>
    <property type="molecule type" value="Genomic_DNA"/>
</dbReference>
<evidence type="ECO:0000313" key="1">
    <source>
        <dbReference type="EMBL" id="PPL18289.1"/>
    </source>
</evidence>
<reference evidence="2" key="1">
    <citation type="submission" date="2016-11" db="EMBL/GenBank/DDBJ databases">
        <authorList>
            <person name="Sisinthy S."/>
            <person name="Ara S."/>
            <person name="Gundlapally S.R."/>
        </authorList>
    </citation>
    <scope>NUCLEOTIDE SEQUENCE [LARGE SCALE GENOMIC DNA]</scope>
    <source>
        <strain evidence="2">V1-41</strain>
    </source>
</reference>
<keyword evidence="2" id="KW-1185">Reference proteome</keyword>
<dbReference type="AlphaFoldDB" id="A0A2P5TR95"/>
<name>A0A2P5TR95_9GAMM</name>
<accession>A0A2P5TR95</accession>
<dbReference type="InterPro" id="IPR043129">
    <property type="entry name" value="ATPase_NBD"/>
</dbReference>
<dbReference type="RefSeq" id="WP_104485099.1">
    <property type="nucleotide sequence ID" value="NZ_BMYB01000006.1"/>
</dbReference>
<comment type="caution">
    <text evidence="1">The sequence shown here is derived from an EMBL/GenBank/DDBJ whole genome shotgun (WGS) entry which is preliminary data.</text>
</comment>
<sequence length="287" mass="32051">MRLRFKVFNKARPTSRLGVCLTRDAVLVIDEQASTRLYTRAISAQETPASALVALIEQQQWQGRGLALTLGRGWYQQLQVPRPALPDEELLQALPWCVGELINEPVDSLVFDYIDLPPAPNGEARIAVYYSARAPLAALVEAVTPLCPLLTIGVDELAMANLLPPENHDLVLYKAPGQELTLLFIHQQQWLFSRIIRGFQSLDDDSVAVEEFNFDTLLLELQRSIDYATGQLKLAAPEHWYLALPDRITPALQQSINRVFNMQAHSLTEGKLPPEALPALGILRRGD</sequence>
<dbReference type="OrthoDB" id="5296002at2"/>
<dbReference type="SUPFAM" id="SSF53067">
    <property type="entry name" value="Actin-like ATPase domain"/>
    <property type="match status" value="1"/>
</dbReference>
<gene>
    <name evidence="1" type="ORF">UN63_01910</name>
</gene>
<proteinExistence type="predicted"/>
<dbReference type="Gene3D" id="3.30.420.380">
    <property type="match status" value="1"/>
</dbReference>
<evidence type="ECO:0000313" key="2">
    <source>
        <dbReference type="Proteomes" id="UP000242231"/>
    </source>
</evidence>